<dbReference type="AlphaFoldDB" id="A0A6P3VCQ8"/>
<dbReference type="Gene3D" id="1.20.5.1160">
    <property type="entry name" value="Vasodilator-stimulated phosphoprotein"/>
    <property type="match status" value="1"/>
</dbReference>
<dbReference type="OrthoDB" id="102442at2759"/>
<dbReference type="FunFam" id="1.20.5.500:FF:000001">
    <property type="entry name" value="Type II keratin 23"/>
    <property type="match status" value="1"/>
</dbReference>
<evidence type="ECO:0000256" key="2">
    <source>
        <dbReference type="ARBA" id="ARBA00022754"/>
    </source>
</evidence>
<feature type="compositionally biased region" description="Low complexity" evidence="7">
    <location>
        <begin position="531"/>
        <end position="540"/>
    </location>
</feature>
<evidence type="ECO:0000259" key="8">
    <source>
        <dbReference type="PROSITE" id="PS51842"/>
    </source>
</evidence>
<comment type="similarity">
    <text evidence="4 5">Belongs to the intermediate filament family.</text>
</comment>
<name>A0A6P3VCQ8_OCTDE</name>
<feature type="domain" description="IF rod" evidence="8">
    <location>
        <begin position="159"/>
        <end position="472"/>
    </location>
</feature>
<keyword evidence="3 6" id="KW-0175">Coiled coil</keyword>
<dbReference type="GO" id="GO:0005615">
    <property type="term" value="C:extracellular space"/>
    <property type="evidence" value="ECO:0007669"/>
    <property type="project" value="TreeGrafter"/>
</dbReference>
<dbReference type="InterPro" id="IPR003054">
    <property type="entry name" value="Keratin_II"/>
</dbReference>
<dbReference type="PANTHER" id="PTHR45616:SF39">
    <property type="entry name" value="KERATIN, TYPE II CYTOSKELETAL 6A-RELATED"/>
    <property type="match status" value="1"/>
</dbReference>
<reference evidence="10" key="1">
    <citation type="submission" date="2025-08" db="UniProtKB">
        <authorList>
            <consortium name="RefSeq"/>
        </authorList>
    </citation>
    <scope>IDENTIFICATION</scope>
</reference>
<dbReference type="Pfam" id="PF00038">
    <property type="entry name" value="Filament"/>
    <property type="match status" value="1"/>
</dbReference>
<accession>A0A6P3VCQ8</accession>
<evidence type="ECO:0000256" key="1">
    <source>
        <dbReference type="ARBA" id="ARBA00022744"/>
    </source>
</evidence>
<feature type="compositionally biased region" description="Polar residues" evidence="7">
    <location>
        <begin position="541"/>
        <end position="556"/>
    </location>
</feature>
<evidence type="ECO:0000256" key="5">
    <source>
        <dbReference type="RuleBase" id="RU000685"/>
    </source>
</evidence>
<evidence type="ECO:0000313" key="9">
    <source>
        <dbReference type="Proteomes" id="UP000515203"/>
    </source>
</evidence>
<protein>
    <submittedName>
        <fullName evidence="10">LOW QUALITY PROTEIN: keratin, type II cytoskeletal 6A</fullName>
    </submittedName>
</protein>
<keyword evidence="1" id="KW-0416">Keratin</keyword>
<dbReference type="RefSeq" id="XP_012371606.2">
    <property type="nucleotide sequence ID" value="XM_012516152.2"/>
</dbReference>
<dbReference type="PROSITE" id="PS51842">
    <property type="entry name" value="IF_ROD_2"/>
    <property type="match status" value="1"/>
</dbReference>
<evidence type="ECO:0000256" key="3">
    <source>
        <dbReference type="ARBA" id="ARBA00023054"/>
    </source>
</evidence>
<evidence type="ECO:0000256" key="4">
    <source>
        <dbReference type="ARBA" id="ARBA00061646"/>
    </source>
</evidence>
<dbReference type="GO" id="GO:0045109">
    <property type="term" value="P:intermediate filament organization"/>
    <property type="evidence" value="ECO:0007669"/>
    <property type="project" value="TreeGrafter"/>
</dbReference>
<sequence length="556" mass="60676">MSSKTIRSQSSSHGGFCASLARVSGLSHSGFRGGSTCHIRGNGSMQTACGGAGFGSSTLYDLGDSNRISTEGSSCATGDRHGRRVGGNFRGGISSGLGFGDGADNLGLGTGARFNGGYEGVGFPMFSPAGIQEVTINQSLLTPLNLQIDPTIQRVMTEEREQIKTLNNKFASFVDKVRFLEQQNRVLDTKWTLLQEQDTRPVRPDLDVLFNKYISNLRRQLDYIISQKSHLDSELSRTQDTANNLKNKYEDEVNKHTATENEFVTMKKNVDAAYMNDIKLKDMADGLKDEVGFLTTAFEVELSQMQTHISDTTVVLSMDNNRSLDLDSIIAEVKAQYEEITQRSRAEAESWYQTKYEELRLLAGSHGETLHNTKQEIAGINRMIQRLKSEIDQVKKQCCNIQSDVTDAEQRGELTLKDARSKLEGLEKVLQKGKQHRLMLLKEYQDLLNVKIILDVEITAYKKLLEAEECRLNGDGIGPVNISVVQSTVPRGSDSTGGAGSGIGLGRGSSYSCSSGGHCFSSGRGISMGSGLSSAGGSPSTTKYTSSSFSRKSCKH</sequence>
<keyword evidence="2 5" id="KW-0403">Intermediate filament</keyword>
<dbReference type="SMART" id="SM01391">
    <property type="entry name" value="Filament"/>
    <property type="match status" value="1"/>
</dbReference>
<dbReference type="SUPFAM" id="SSF64593">
    <property type="entry name" value="Intermediate filament protein, coiled coil region"/>
    <property type="match status" value="2"/>
</dbReference>
<dbReference type="Gene3D" id="1.20.5.170">
    <property type="match status" value="1"/>
</dbReference>
<feature type="coiled-coil region" evidence="6">
    <location>
        <begin position="370"/>
        <end position="436"/>
    </location>
</feature>
<dbReference type="Gene3D" id="1.20.5.500">
    <property type="entry name" value="Single helix bin"/>
    <property type="match status" value="1"/>
</dbReference>
<dbReference type="InParanoid" id="A0A6P3VCQ8"/>
<dbReference type="GO" id="GO:0030280">
    <property type="term" value="F:structural constituent of skin epidermis"/>
    <property type="evidence" value="ECO:0007669"/>
    <property type="project" value="TreeGrafter"/>
</dbReference>
<evidence type="ECO:0000256" key="7">
    <source>
        <dbReference type="SAM" id="MobiDB-lite"/>
    </source>
</evidence>
<gene>
    <name evidence="10" type="primary">LOC101584053</name>
</gene>
<dbReference type="GO" id="GO:0045095">
    <property type="term" value="C:keratin filament"/>
    <property type="evidence" value="ECO:0007669"/>
    <property type="project" value="InterPro"/>
</dbReference>
<evidence type="ECO:0000256" key="6">
    <source>
        <dbReference type="SAM" id="Coils"/>
    </source>
</evidence>
<organism evidence="9 10">
    <name type="scientific">Octodon degus</name>
    <name type="common">Degu</name>
    <name type="synonym">Sciurus degus</name>
    <dbReference type="NCBI Taxonomy" id="10160"/>
    <lineage>
        <taxon>Eukaryota</taxon>
        <taxon>Metazoa</taxon>
        <taxon>Chordata</taxon>
        <taxon>Craniata</taxon>
        <taxon>Vertebrata</taxon>
        <taxon>Euteleostomi</taxon>
        <taxon>Mammalia</taxon>
        <taxon>Eutheria</taxon>
        <taxon>Euarchontoglires</taxon>
        <taxon>Glires</taxon>
        <taxon>Rodentia</taxon>
        <taxon>Hystricomorpha</taxon>
        <taxon>Octodontidae</taxon>
        <taxon>Octodon</taxon>
    </lineage>
</organism>
<proteinExistence type="inferred from homology"/>
<dbReference type="PANTHER" id="PTHR45616">
    <property type="entry name" value="GATA-TYPE DOMAIN-CONTAINING PROTEIN"/>
    <property type="match status" value="1"/>
</dbReference>
<feature type="region of interest" description="Disordered" evidence="7">
    <location>
        <begin position="531"/>
        <end position="556"/>
    </location>
</feature>
<dbReference type="InterPro" id="IPR039008">
    <property type="entry name" value="IF_rod_dom"/>
</dbReference>
<dbReference type="GO" id="GO:0031424">
    <property type="term" value="P:keratinization"/>
    <property type="evidence" value="ECO:0007669"/>
    <property type="project" value="TreeGrafter"/>
</dbReference>
<dbReference type="GeneID" id="101584053"/>
<feature type="coiled-coil region" evidence="6">
    <location>
        <begin position="228"/>
        <end position="262"/>
    </location>
</feature>
<dbReference type="InterPro" id="IPR018039">
    <property type="entry name" value="IF_conserved"/>
</dbReference>
<dbReference type="Pfam" id="PF16208">
    <property type="entry name" value="Keratin_2_head"/>
    <property type="match status" value="1"/>
</dbReference>
<dbReference type="Proteomes" id="UP000515203">
    <property type="component" value="Unplaced"/>
</dbReference>
<dbReference type="PROSITE" id="PS00226">
    <property type="entry name" value="IF_ROD_1"/>
    <property type="match status" value="1"/>
</dbReference>
<evidence type="ECO:0000313" key="10">
    <source>
        <dbReference type="RefSeq" id="XP_012371606.2"/>
    </source>
</evidence>
<dbReference type="InterPro" id="IPR032444">
    <property type="entry name" value="Keratin_2_head"/>
</dbReference>
<keyword evidence="9" id="KW-1185">Reference proteome</keyword>
<dbReference type="PRINTS" id="PR01276">
    <property type="entry name" value="TYPE2KERATIN"/>
</dbReference>
<dbReference type="FunFam" id="1.20.5.1160:FF:000001">
    <property type="entry name" value="Keratin type II"/>
    <property type="match status" value="1"/>
</dbReference>